<dbReference type="GO" id="GO:0005886">
    <property type="term" value="C:plasma membrane"/>
    <property type="evidence" value="ECO:0007669"/>
    <property type="project" value="TreeGrafter"/>
</dbReference>
<dbReference type="GO" id="GO:0043709">
    <property type="term" value="P:cell adhesion involved in single-species biofilm formation"/>
    <property type="evidence" value="ECO:0007669"/>
    <property type="project" value="TreeGrafter"/>
</dbReference>
<evidence type="ECO:0000259" key="4">
    <source>
        <dbReference type="PROSITE" id="PS50113"/>
    </source>
</evidence>
<comment type="catalytic activity">
    <reaction evidence="3">
        <text>2 GTP = 3',3'-c-di-GMP + 2 diphosphate</text>
        <dbReference type="Rhea" id="RHEA:24898"/>
        <dbReference type="ChEBI" id="CHEBI:33019"/>
        <dbReference type="ChEBI" id="CHEBI:37565"/>
        <dbReference type="ChEBI" id="CHEBI:58805"/>
        <dbReference type="EC" id="2.7.7.65"/>
    </reaction>
</comment>
<comment type="cofactor">
    <cofactor evidence="1">
        <name>Mg(2+)</name>
        <dbReference type="ChEBI" id="CHEBI:18420"/>
    </cofactor>
</comment>
<name>A0A0C5VTW2_9GAMM</name>
<evidence type="ECO:0000259" key="5">
    <source>
        <dbReference type="PROSITE" id="PS50887"/>
    </source>
</evidence>
<dbReference type="STRING" id="1445510.YC6258_01716"/>
<accession>A0A0C5VTW2</accession>
<dbReference type="Pfam" id="PF00990">
    <property type="entry name" value="GGDEF"/>
    <property type="match status" value="1"/>
</dbReference>
<dbReference type="PANTHER" id="PTHR45138">
    <property type="entry name" value="REGULATORY COMPONENTS OF SENSORY TRANSDUCTION SYSTEM"/>
    <property type="match status" value="1"/>
</dbReference>
<dbReference type="Gene3D" id="3.30.450.20">
    <property type="entry name" value="PAS domain"/>
    <property type="match status" value="1"/>
</dbReference>
<dbReference type="PROSITE" id="PS50113">
    <property type="entry name" value="PAC"/>
    <property type="match status" value="1"/>
</dbReference>
<dbReference type="InterPro" id="IPR000700">
    <property type="entry name" value="PAS-assoc_C"/>
</dbReference>
<dbReference type="Pfam" id="PF08447">
    <property type="entry name" value="PAS_3"/>
    <property type="match status" value="1"/>
</dbReference>
<organism evidence="6 7">
    <name type="scientific">Gynuella sunshinyii YC6258</name>
    <dbReference type="NCBI Taxonomy" id="1445510"/>
    <lineage>
        <taxon>Bacteria</taxon>
        <taxon>Pseudomonadati</taxon>
        <taxon>Pseudomonadota</taxon>
        <taxon>Gammaproteobacteria</taxon>
        <taxon>Oceanospirillales</taxon>
        <taxon>Saccharospirillaceae</taxon>
        <taxon>Gynuella</taxon>
    </lineage>
</organism>
<dbReference type="SUPFAM" id="SSF55785">
    <property type="entry name" value="PYP-like sensor domain (PAS domain)"/>
    <property type="match status" value="1"/>
</dbReference>
<dbReference type="InterPro" id="IPR000160">
    <property type="entry name" value="GGDEF_dom"/>
</dbReference>
<dbReference type="PATRIC" id="fig|1445510.3.peg.1679"/>
<dbReference type="KEGG" id="gsn:YC6258_01716"/>
<protein>
    <recommendedName>
        <fullName evidence="2">diguanylate cyclase</fullName>
        <ecNumber evidence="2">2.7.7.65</ecNumber>
    </recommendedName>
</protein>
<dbReference type="AlphaFoldDB" id="A0A0C5VTW2"/>
<reference evidence="6 7" key="1">
    <citation type="submission" date="2014-01" db="EMBL/GenBank/DDBJ databases">
        <title>Full genme sequencing of cellulolytic bacterium Gynuella sunshinyii YC6258T gen. nov., sp. nov.</title>
        <authorList>
            <person name="Khan H."/>
            <person name="Chung E.J."/>
            <person name="Chung Y.R."/>
        </authorList>
    </citation>
    <scope>NUCLEOTIDE SEQUENCE [LARGE SCALE GENOMIC DNA]</scope>
    <source>
        <strain evidence="6 7">YC6258</strain>
    </source>
</reference>
<evidence type="ECO:0000313" key="6">
    <source>
        <dbReference type="EMBL" id="AJQ93764.1"/>
    </source>
</evidence>
<gene>
    <name evidence="6" type="ORF">YC6258_01716</name>
</gene>
<dbReference type="InterPro" id="IPR029787">
    <property type="entry name" value="Nucleotide_cyclase"/>
</dbReference>
<dbReference type="Proteomes" id="UP000032266">
    <property type="component" value="Chromosome"/>
</dbReference>
<dbReference type="SUPFAM" id="SSF55073">
    <property type="entry name" value="Nucleotide cyclase"/>
    <property type="match status" value="1"/>
</dbReference>
<evidence type="ECO:0000313" key="7">
    <source>
        <dbReference type="Proteomes" id="UP000032266"/>
    </source>
</evidence>
<dbReference type="HOGENOM" id="CLU_000445_11_4_6"/>
<dbReference type="GO" id="GO:1902201">
    <property type="term" value="P:negative regulation of bacterial-type flagellum-dependent cell motility"/>
    <property type="evidence" value="ECO:0007669"/>
    <property type="project" value="TreeGrafter"/>
</dbReference>
<dbReference type="PANTHER" id="PTHR45138:SF9">
    <property type="entry name" value="DIGUANYLATE CYCLASE DGCM-RELATED"/>
    <property type="match status" value="1"/>
</dbReference>
<dbReference type="InterPro" id="IPR000014">
    <property type="entry name" value="PAS"/>
</dbReference>
<dbReference type="InterPro" id="IPR050469">
    <property type="entry name" value="Diguanylate_Cyclase"/>
</dbReference>
<evidence type="ECO:0000256" key="2">
    <source>
        <dbReference type="ARBA" id="ARBA00012528"/>
    </source>
</evidence>
<evidence type="ECO:0000256" key="1">
    <source>
        <dbReference type="ARBA" id="ARBA00001946"/>
    </source>
</evidence>
<dbReference type="PROSITE" id="PS50887">
    <property type="entry name" value="GGDEF"/>
    <property type="match status" value="1"/>
</dbReference>
<dbReference type="FunFam" id="3.30.70.270:FF:000001">
    <property type="entry name" value="Diguanylate cyclase domain protein"/>
    <property type="match status" value="1"/>
</dbReference>
<dbReference type="InterPro" id="IPR001610">
    <property type="entry name" value="PAC"/>
</dbReference>
<dbReference type="CDD" id="cd01949">
    <property type="entry name" value="GGDEF"/>
    <property type="match status" value="1"/>
</dbReference>
<dbReference type="EMBL" id="CP007142">
    <property type="protein sequence ID" value="AJQ93764.1"/>
    <property type="molecule type" value="Genomic_DNA"/>
</dbReference>
<proteinExistence type="predicted"/>
<dbReference type="InterPro" id="IPR035965">
    <property type="entry name" value="PAS-like_dom_sf"/>
</dbReference>
<feature type="domain" description="GGDEF" evidence="5">
    <location>
        <begin position="170"/>
        <end position="307"/>
    </location>
</feature>
<dbReference type="InterPro" id="IPR013655">
    <property type="entry name" value="PAS_fold_3"/>
</dbReference>
<keyword evidence="7" id="KW-1185">Reference proteome</keyword>
<sequence>MNEDKDGLYKTLLESTKAIPWKLNWITKEFEYIGPQIESLLGWTQQSWATAQDWIDRIHPDEREQTANLCISQSDFGVDHEADYRALTADGGYVWVRDVVHVIRENGVTTALVGFIFDISERKKMEDVLLRLNKQLESLSFHDSLTGIANRRMYDRALQVAWTRAQRNQNPISLIIFDIDQFKQYNDHYGHAAGDKCIIEVADTLNNSIIRSTDMLARYGGEEFVLLLANTNKNEAIELAETCLQLIANKRIPHASSTVSNFITVSAGVCTMIPTDNSDPVSLFEAADKMLYAAKQKGRNCIEYSGPRSSVSNNRNLSGI</sequence>
<dbReference type="EC" id="2.7.7.65" evidence="2"/>
<feature type="domain" description="PAC" evidence="4">
    <location>
        <begin position="80"/>
        <end position="131"/>
    </location>
</feature>
<dbReference type="Gene3D" id="3.30.70.270">
    <property type="match status" value="1"/>
</dbReference>
<evidence type="ECO:0000256" key="3">
    <source>
        <dbReference type="ARBA" id="ARBA00034247"/>
    </source>
</evidence>
<dbReference type="SMART" id="SM00086">
    <property type="entry name" value="PAC"/>
    <property type="match status" value="1"/>
</dbReference>
<dbReference type="SMART" id="SM00267">
    <property type="entry name" value="GGDEF"/>
    <property type="match status" value="1"/>
</dbReference>
<dbReference type="NCBIfam" id="TIGR00229">
    <property type="entry name" value="sensory_box"/>
    <property type="match status" value="1"/>
</dbReference>
<dbReference type="GO" id="GO:0052621">
    <property type="term" value="F:diguanylate cyclase activity"/>
    <property type="evidence" value="ECO:0007669"/>
    <property type="project" value="UniProtKB-EC"/>
</dbReference>
<dbReference type="NCBIfam" id="TIGR00254">
    <property type="entry name" value="GGDEF"/>
    <property type="match status" value="1"/>
</dbReference>
<dbReference type="CDD" id="cd00130">
    <property type="entry name" value="PAS"/>
    <property type="match status" value="1"/>
</dbReference>
<dbReference type="InterPro" id="IPR043128">
    <property type="entry name" value="Rev_trsase/Diguanyl_cyclase"/>
</dbReference>